<organism evidence="3 4">
    <name type="scientific">Achlya hypogyna</name>
    <name type="common">Oomycete</name>
    <name type="synonym">Protoachlya hypogyna</name>
    <dbReference type="NCBI Taxonomy" id="1202772"/>
    <lineage>
        <taxon>Eukaryota</taxon>
        <taxon>Sar</taxon>
        <taxon>Stramenopiles</taxon>
        <taxon>Oomycota</taxon>
        <taxon>Saprolegniomycetes</taxon>
        <taxon>Saprolegniales</taxon>
        <taxon>Achlyaceae</taxon>
        <taxon>Achlya</taxon>
    </lineage>
</organism>
<dbReference type="InterPro" id="IPR044845">
    <property type="entry name" value="HPAT/SRGT1-like"/>
</dbReference>
<keyword evidence="2" id="KW-0732">Signal</keyword>
<evidence type="ECO:0000313" key="3">
    <source>
        <dbReference type="EMBL" id="OQR86984.1"/>
    </source>
</evidence>
<dbReference type="STRING" id="1202772.A0A1V9YMR6"/>
<evidence type="ECO:0000313" key="4">
    <source>
        <dbReference type="Proteomes" id="UP000243579"/>
    </source>
</evidence>
<comment type="caution">
    <text evidence="3">The sequence shown here is derived from an EMBL/GenBank/DDBJ whole genome shotgun (WGS) entry which is preliminary data.</text>
</comment>
<dbReference type="PANTHER" id="PTHR31485:SF7">
    <property type="entry name" value="PEPTIDYL SERINE ALPHA-GALACTOSYLTRANSFERASE"/>
    <property type="match status" value="1"/>
</dbReference>
<name>A0A1V9YMR6_ACHHY</name>
<dbReference type="AlphaFoldDB" id="A0A1V9YMR6"/>
<evidence type="ECO:0000256" key="2">
    <source>
        <dbReference type="SAM" id="SignalP"/>
    </source>
</evidence>
<protein>
    <recommendedName>
        <fullName evidence="5">Secreted protein</fullName>
    </recommendedName>
</protein>
<feature type="region of interest" description="Disordered" evidence="1">
    <location>
        <begin position="428"/>
        <end position="450"/>
    </location>
</feature>
<dbReference type="GO" id="GO:0016757">
    <property type="term" value="F:glycosyltransferase activity"/>
    <property type="evidence" value="ECO:0007669"/>
    <property type="project" value="InterPro"/>
</dbReference>
<feature type="chain" id="PRO_5012235544" description="Secreted protein" evidence="2">
    <location>
        <begin position="30"/>
        <end position="450"/>
    </location>
</feature>
<proteinExistence type="predicted"/>
<dbReference type="EMBL" id="JNBR01001471">
    <property type="protein sequence ID" value="OQR86984.1"/>
    <property type="molecule type" value="Genomic_DNA"/>
</dbReference>
<sequence length="450" mass="50302">MKATRAPAWALAATVFALVMTSFVLQYEASVLNAVPTPTSTTVHLLFSTSCDQANRRLLSSTFQHSATVVGQVGPMTEIISGCAPHQMQTIATEPALYYNYHRHFAPDFSPHPVPNVTDDYTPYNKPFGLRHFFEHATPPVGIAGNMPFALFDADFVLFAPIVVNTGRDLSAHYIGHRRDSDPISDLVVDGVAIAHDWATYMEAGWFREKLRETKDELCAGRPCASIDEAEGFEFYGRPGPPYIMTKHDGMKMIDDYCEFVLRGRAMFPTQWMVEMYAYGLAAGNNGIKHTMVNHLGINWPGGEPSAAWDFVPTTLRNPCTPEVGVVMPPAPPTGLHYCQRYGLSKEQDEGYYFYKYALPKDLLDCNAMTLALPPPTQWEDINRTYVNDGEMRRIKRHEVWAACSLAKITNAAIQRVKTLTCPQGYNSLRGVPMNENPPRLSAWPNKEKP</sequence>
<evidence type="ECO:0008006" key="5">
    <source>
        <dbReference type="Google" id="ProtNLM"/>
    </source>
</evidence>
<feature type="signal peptide" evidence="2">
    <location>
        <begin position="1"/>
        <end position="29"/>
    </location>
</feature>
<accession>A0A1V9YMR6</accession>
<dbReference type="OrthoDB" id="2015991at2759"/>
<evidence type="ECO:0000256" key="1">
    <source>
        <dbReference type="SAM" id="MobiDB-lite"/>
    </source>
</evidence>
<dbReference type="Proteomes" id="UP000243579">
    <property type="component" value="Unassembled WGS sequence"/>
</dbReference>
<gene>
    <name evidence="3" type="ORF">ACHHYP_09642</name>
</gene>
<dbReference type="PANTHER" id="PTHR31485">
    <property type="entry name" value="PEPTIDYL SERINE ALPHA-GALACTOSYLTRANSFERASE"/>
    <property type="match status" value="1"/>
</dbReference>
<keyword evidence="4" id="KW-1185">Reference proteome</keyword>
<reference evidence="3 4" key="1">
    <citation type="journal article" date="2014" name="Genome Biol. Evol.">
        <title>The secreted proteins of Achlya hypogyna and Thraustotheca clavata identify the ancestral oomycete secretome and reveal gene acquisitions by horizontal gene transfer.</title>
        <authorList>
            <person name="Misner I."/>
            <person name="Blouin N."/>
            <person name="Leonard G."/>
            <person name="Richards T.A."/>
            <person name="Lane C.E."/>
        </authorList>
    </citation>
    <scope>NUCLEOTIDE SEQUENCE [LARGE SCALE GENOMIC DNA]</scope>
    <source>
        <strain evidence="3 4">ATCC 48635</strain>
    </source>
</reference>